<dbReference type="Proteomes" id="UP000321621">
    <property type="component" value="Unassembled WGS sequence"/>
</dbReference>
<evidence type="ECO:0000256" key="1">
    <source>
        <dbReference type="SAM" id="MobiDB-lite"/>
    </source>
</evidence>
<feature type="domain" description="HNH nuclease" evidence="2">
    <location>
        <begin position="163"/>
        <end position="211"/>
    </location>
</feature>
<organism evidence="3 5">
    <name type="scientific">Flagellimonas pelagia</name>
    <dbReference type="NCBI Taxonomy" id="2306998"/>
    <lineage>
        <taxon>Bacteria</taxon>
        <taxon>Pseudomonadati</taxon>
        <taxon>Bacteroidota</taxon>
        <taxon>Flavobacteriia</taxon>
        <taxon>Flavobacteriales</taxon>
        <taxon>Flavobacteriaceae</taxon>
        <taxon>Flagellimonas</taxon>
    </lineage>
</organism>
<evidence type="ECO:0000259" key="2">
    <source>
        <dbReference type="Pfam" id="PF13391"/>
    </source>
</evidence>
<dbReference type="EMBL" id="VNWK01000036">
    <property type="protein sequence ID" value="TXJ91052.1"/>
    <property type="molecule type" value="Genomic_DNA"/>
</dbReference>
<dbReference type="EMBL" id="QXFI01000036">
    <property type="protein sequence ID" value="RIV42163.1"/>
    <property type="molecule type" value="Genomic_DNA"/>
</dbReference>
<sequence>MATWLVLHNEHSDYGDIIGEIYEFPIGIPNSKQIKIGDTLVFCLTKKSSESNKRILGFGQIIQLEPRPPMANDKHKRERFAAYLTDYRKFNPLLSFDDIGGDPRTNYTNSISRVNIDFSEFGNEPFNPIPNDDFNEKQQYARIIRRGQFQFREELLKAYDYKCAVSGHGPINVLEACHILPHSKSGINQLDNGILLRSDLHNLFDDGYLRIQPSTYIIEVDSTLSETPYYKFNGEKLRARGDGKQPNNEYLQKRNKL</sequence>
<keyword evidence="3" id="KW-0255">Endonuclease</keyword>
<protein>
    <submittedName>
        <fullName evidence="3">HNH endonuclease</fullName>
    </submittedName>
</protein>
<feature type="region of interest" description="Disordered" evidence="1">
    <location>
        <begin position="237"/>
        <end position="257"/>
    </location>
</feature>
<dbReference type="OrthoDB" id="67788at2"/>
<proteinExistence type="predicted"/>
<dbReference type="AlphaFoldDB" id="A0A3A1NIJ3"/>
<dbReference type="Pfam" id="PF13391">
    <property type="entry name" value="HNH_2"/>
    <property type="match status" value="1"/>
</dbReference>
<keyword evidence="6" id="KW-1185">Reference proteome</keyword>
<gene>
    <name evidence="3" type="ORF">D2V05_18915</name>
    <name evidence="4" type="ORF">FQ017_18755</name>
</gene>
<dbReference type="RefSeq" id="WP_119649168.1">
    <property type="nucleotide sequence ID" value="NZ_QXFI01000036.1"/>
</dbReference>
<comment type="caution">
    <text evidence="3">The sequence shown here is derived from an EMBL/GenBank/DDBJ whole genome shotgun (WGS) entry which is preliminary data.</text>
</comment>
<name>A0A3A1NIJ3_9FLAO</name>
<evidence type="ECO:0000313" key="4">
    <source>
        <dbReference type="EMBL" id="TXJ91052.1"/>
    </source>
</evidence>
<accession>A0A3A1NIJ3</accession>
<reference evidence="4 6" key="2">
    <citation type="submission" date="2019-07" db="EMBL/GenBank/DDBJ databases">
        <title>Draft genome of two Muricauda strains isolated from deep sea.</title>
        <authorList>
            <person name="Sun C."/>
        </authorList>
    </citation>
    <scope>NUCLEOTIDE SEQUENCE [LARGE SCALE GENOMIC DNA]</scope>
    <source>
        <strain evidence="4 6">72</strain>
    </source>
</reference>
<keyword evidence="3" id="KW-0540">Nuclease</keyword>
<keyword evidence="3" id="KW-0378">Hydrolase</keyword>
<dbReference type="GO" id="GO:0004519">
    <property type="term" value="F:endonuclease activity"/>
    <property type="evidence" value="ECO:0007669"/>
    <property type="project" value="UniProtKB-KW"/>
</dbReference>
<evidence type="ECO:0000313" key="6">
    <source>
        <dbReference type="Proteomes" id="UP000321621"/>
    </source>
</evidence>
<evidence type="ECO:0000313" key="5">
    <source>
        <dbReference type="Proteomes" id="UP000266691"/>
    </source>
</evidence>
<reference evidence="3 5" key="1">
    <citation type="submission" date="2018-08" db="EMBL/GenBank/DDBJ databases">
        <title>Proposal of Muricauda 72 sp.nov. and Muricauda NH166 sp.nov., isolated from seawater.</title>
        <authorList>
            <person name="Cheng H."/>
            <person name="Wu Y.-H."/>
            <person name="Guo L.-L."/>
            <person name="Xu X.-W."/>
        </authorList>
    </citation>
    <scope>NUCLEOTIDE SEQUENCE [LARGE SCALE GENOMIC DNA]</scope>
    <source>
        <strain evidence="3 5">72</strain>
    </source>
</reference>
<dbReference type="Proteomes" id="UP000266691">
    <property type="component" value="Unassembled WGS sequence"/>
</dbReference>
<evidence type="ECO:0000313" key="3">
    <source>
        <dbReference type="EMBL" id="RIV42163.1"/>
    </source>
</evidence>
<dbReference type="InterPro" id="IPR003615">
    <property type="entry name" value="HNH_nuc"/>
</dbReference>